<evidence type="ECO:0000256" key="1">
    <source>
        <dbReference type="ARBA" id="ARBA00004123"/>
    </source>
</evidence>
<evidence type="ECO:0000256" key="5">
    <source>
        <dbReference type="ARBA" id="ARBA00022833"/>
    </source>
</evidence>
<dbReference type="PANTHER" id="PTHR24205">
    <property type="entry name" value="FOUR AND A HALF LIM DOMAINS PROTEIN"/>
    <property type="match status" value="1"/>
</dbReference>
<dbReference type="GO" id="GO:0003713">
    <property type="term" value="F:transcription coactivator activity"/>
    <property type="evidence" value="ECO:0007669"/>
    <property type="project" value="TreeGrafter"/>
</dbReference>
<dbReference type="PROSITE" id="PS50023">
    <property type="entry name" value="LIM_DOMAIN_2"/>
    <property type="match status" value="3"/>
</dbReference>
<dbReference type="Pfam" id="PF25076">
    <property type="entry name" value="LIM_FHL2-3_N"/>
    <property type="match status" value="1"/>
</dbReference>
<dbReference type="AlphaFoldDB" id="A0AB34GYD9"/>
<dbReference type="GO" id="GO:0030018">
    <property type="term" value="C:Z disc"/>
    <property type="evidence" value="ECO:0007669"/>
    <property type="project" value="TreeGrafter"/>
</dbReference>
<evidence type="ECO:0000259" key="9">
    <source>
        <dbReference type="PROSITE" id="PS50023"/>
    </source>
</evidence>
<dbReference type="PROSITE" id="PS00478">
    <property type="entry name" value="LIM_DOMAIN_1"/>
    <property type="match status" value="2"/>
</dbReference>
<evidence type="ECO:0000256" key="4">
    <source>
        <dbReference type="ARBA" id="ARBA00022771"/>
    </source>
</evidence>
<dbReference type="EMBL" id="JAIQCJ010002046">
    <property type="protein sequence ID" value="KAJ8784494.1"/>
    <property type="molecule type" value="Genomic_DNA"/>
</dbReference>
<feature type="domain" description="LIM zinc-binding" evidence="9">
    <location>
        <begin position="38"/>
        <end position="98"/>
    </location>
</feature>
<comment type="subcellular location">
    <subcellularLocation>
        <location evidence="1">Nucleus</location>
    </subcellularLocation>
</comment>
<comment type="caution">
    <text evidence="10">The sequence shown here is derived from an EMBL/GenBank/DDBJ whole genome shotgun (WGS) entry which is preliminary data.</text>
</comment>
<dbReference type="PANTHER" id="PTHR24205:SF7">
    <property type="entry name" value="FOUR AND A HALF LIM DOMAINS PROTEIN 5"/>
    <property type="match status" value="1"/>
</dbReference>
<reference evidence="10 11" key="1">
    <citation type="submission" date="2022-11" db="EMBL/GenBank/DDBJ databases">
        <title>Whole genome sequence of Eschrichtius robustus ER-17-0199.</title>
        <authorList>
            <person name="Bruniche-Olsen A."/>
            <person name="Black A.N."/>
            <person name="Fields C.J."/>
            <person name="Walden K."/>
            <person name="Dewoody J.A."/>
        </authorList>
    </citation>
    <scope>NUCLEOTIDE SEQUENCE [LARGE SCALE GENOMIC DNA]</scope>
    <source>
        <strain evidence="10">ER-17-0199</strain>
        <tissue evidence="10">Blubber</tissue>
    </source>
</reference>
<proteinExistence type="predicted"/>
<evidence type="ECO:0000256" key="6">
    <source>
        <dbReference type="ARBA" id="ARBA00023038"/>
    </source>
</evidence>
<keyword evidence="5 8" id="KW-0862">Zinc</keyword>
<dbReference type="GO" id="GO:0045944">
    <property type="term" value="P:positive regulation of transcription by RNA polymerase II"/>
    <property type="evidence" value="ECO:0007669"/>
    <property type="project" value="TreeGrafter"/>
</dbReference>
<dbReference type="FunFam" id="2.10.110.10:FF:000013">
    <property type="entry name" value="Four and a half LIM domains 1"/>
    <property type="match status" value="1"/>
</dbReference>
<keyword evidence="3" id="KW-0677">Repeat</keyword>
<dbReference type="SUPFAM" id="SSF57716">
    <property type="entry name" value="Glucocorticoid receptor-like (DNA-binding domain)"/>
    <property type="match status" value="4"/>
</dbReference>
<dbReference type="GO" id="GO:0005634">
    <property type="term" value="C:nucleus"/>
    <property type="evidence" value="ECO:0007669"/>
    <property type="project" value="UniProtKB-SubCell"/>
</dbReference>
<evidence type="ECO:0000256" key="8">
    <source>
        <dbReference type="PROSITE-ProRule" id="PRU00125"/>
    </source>
</evidence>
<keyword evidence="7" id="KW-0539">Nucleus</keyword>
<dbReference type="CDD" id="cd09347">
    <property type="entry name" value="LIM4_FHL"/>
    <property type="match status" value="1"/>
</dbReference>
<sequence length="222" mass="25748">MTTAQFDCQYCMASLLGKYVLKDDNPYCVTCYDRIFSNYCEECKEPIKSDSKDLCYKGHHWHEGCFNCTKCNQSLAEKPFAAKDECQLCSEYYSNECSSKCFHCKKTIMPGGIMFCGQPWHKECFLCRGCRKELCEEEFMSRDDYPFCLDCYNHLYAKKCATCTKPITGFRDAKFICFQDRQWHSECFNCEKCSVSLVGEGFLTHNKEIFCHKCGSGVDTDM</sequence>
<dbReference type="InterPro" id="IPR001781">
    <property type="entry name" value="Znf_LIM"/>
</dbReference>
<keyword evidence="4" id="KW-0863">Zinc-finger</keyword>
<gene>
    <name evidence="10" type="ORF">J1605_008146</name>
</gene>
<evidence type="ECO:0000256" key="2">
    <source>
        <dbReference type="ARBA" id="ARBA00022723"/>
    </source>
</evidence>
<dbReference type="InterPro" id="IPR056807">
    <property type="entry name" value="LIM_FHL1/2/3/5_N"/>
</dbReference>
<dbReference type="SMART" id="SM00132">
    <property type="entry name" value="LIM"/>
    <property type="match status" value="3"/>
</dbReference>
<name>A0AB34GYD9_ESCRO</name>
<keyword evidence="11" id="KW-1185">Reference proteome</keyword>
<evidence type="ECO:0000313" key="10">
    <source>
        <dbReference type="EMBL" id="KAJ8784494.1"/>
    </source>
</evidence>
<evidence type="ECO:0000256" key="3">
    <source>
        <dbReference type="ARBA" id="ARBA00022737"/>
    </source>
</evidence>
<feature type="domain" description="LIM zinc-binding" evidence="9">
    <location>
        <begin position="159"/>
        <end position="221"/>
    </location>
</feature>
<keyword evidence="6 8" id="KW-0440">LIM domain</keyword>
<evidence type="ECO:0000256" key="7">
    <source>
        <dbReference type="ARBA" id="ARBA00023242"/>
    </source>
</evidence>
<keyword evidence="2 8" id="KW-0479">Metal-binding</keyword>
<protein>
    <recommendedName>
        <fullName evidence="9">LIM zinc-binding domain-containing protein</fullName>
    </recommendedName>
</protein>
<dbReference type="GO" id="GO:0008270">
    <property type="term" value="F:zinc ion binding"/>
    <property type="evidence" value="ECO:0007669"/>
    <property type="project" value="UniProtKB-KW"/>
</dbReference>
<dbReference type="FunFam" id="2.10.110.10:FF:000048">
    <property type="entry name" value="Four and a half LIM domains protein 2"/>
    <property type="match status" value="1"/>
</dbReference>
<organism evidence="10 11">
    <name type="scientific">Eschrichtius robustus</name>
    <name type="common">California gray whale</name>
    <name type="synonym">Eschrichtius gibbosus</name>
    <dbReference type="NCBI Taxonomy" id="9764"/>
    <lineage>
        <taxon>Eukaryota</taxon>
        <taxon>Metazoa</taxon>
        <taxon>Chordata</taxon>
        <taxon>Craniata</taxon>
        <taxon>Vertebrata</taxon>
        <taxon>Euteleostomi</taxon>
        <taxon>Mammalia</taxon>
        <taxon>Eutheria</taxon>
        <taxon>Laurasiatheria</taxon>
        <taxon>Artiodactyla</taxon>
        <taxon>Whippomorpha</taxon>
        <taxon>Cetacea</taxon>
        <taxon>Mysticeti</taxon>
        <taxon>Eschrichtiidae</taxon>
        <taxon>Eschrichtius</taxon>
    </lineage>
</organism>
<evidence type="ECO:0000313" key="11">
    <source>
        <dbReference type="Proteomes" id="UP001159641"/>
    </source>
</evidence>
<accession>A0AB34GYD9</accession>
<dbReference type="Gene3D" id="2.10.110.10">
    <property type="entry name" value="Cysteine Rich Protein"/>
    <property type="match status" value="3"/>
</dbReference>
<dbReference type="Proteomes" id="UP001159641">
    <property type="component" value="Unassembled WGS sequence"/>
</dbReference>
<dbReference type="Pfam" id="PF00412">
    <property type="entry name" value="LIM"/>
    <property type="match status" value="3"/>
</dbReference>
<feature type="domain" description="LIM zinc-binding" evidence="9">
    <location>
        <begin position="99"/>
        <end position="158"/>
    </location>
</feature>